<evidence type="ECO:0000313" key="8">
    <source>
        <dbReference type="Proteomes" id="UP000018296"/>
    </source>
</evidence>
<reference evidence="7 8" key="1">
    <citation type="journal article" date="2013" name="Genome Announc.">
        <title>Genome Sequence of Sporolactobacillus laevolacticus DSM442, an Efficient Polymer-Grade D-Lactate Producer from Agricultural Waste Cottonseed as a Nitrogen Source.</title>
        <authorList>
            <person name="Wang H."/>
            <person name="Wang L."/>
            <person name="Ju J."/>
            <person name="Yu B."/>
            <person name="Ma Y."/>
        </authorList>
    </citation>
    <scope>NUCLEOTIDE SEQUENCE [LARGE SCALE GENOMIC DNA]</scope>
    <source>
        <strain evidence="7 8">DSM 442</strain>
    </source>
</reference>
<dbReference type="eggNOG" id="COG2226">
    <property type="taxonomic scope" value="Bacteria"/>
</dbReference>
<evidence type="ECO:0000256" key="3">
    <source>
        <dbReference type="ARBA" id="ARBA00022679"/>
    </source>
</evidence>
<dbReference type="GO" id="GO:0008757">
    <property type="term" value="F:S-adenosylmethionine-dependent methyltransferase activity"/>
    <property type="evidence" value="ECO:0007669"/>
    <property type="project" value="InterPro"/>
</dbReference>
<accession>V6J0H1</accession>
<comment type="caution">
    <text evidence="7">The sequence shown here is derived from an EMBL/GenBank/DDBJ whole genome shotgun (WGS) entry which is preliminary data.</text>
</comment>
<dbReference type="InterPro" id="IPR029063">
    <property type="entry name" value="SAM-dependent_MTases_sf"/>
</dbReference>
<comment type="pathway">
    <text evidence="5">Phospholipid metabolism.</text>
</comment>
<gene>
    <name evidence="7" type="ORF">P343_00655</name>
</gene>
<keyword evidence="3 7" id="KW-0808">Transferase</keyword>
<dbReference type="Pfam" id="PF08241">
    <property type="entry name" value="Methyltransf_11"/>
    <property type="match status" value="1"/>
</dbReference>
<comment type="pathway">
    <text evidence="1">Lipid metabolism.</text>
</comment>
<dbReference type="InterPro" id="IPR023576">
    <property type="entry name" value="UbiE/COQ5_MeTrFase_CS"/>
</dbReference>
<dbReference type="PANTHER" id="PTHR44307:SF2">
    <property type="entry name" value="PHOSPHOETHANOLAMINE METHYLTRANSFERASE ISOFORM X1"/>
    <property type="match status" value="1"/>
</dbReference>
<sequence length="241" mass="27275">MNKHRYIDFLAKLAVDNAHPGGHQLTKAIIERLPIKKGCGVLDVGCGTGATAVFLSEQLEADVTGIDLHPRMVERAKERVKACDKPVKIIQASAEQLPFQTDTFDCLLSESVTAFTDVERSVPEYFRVLRPGGHLMAIEMTIEHPIDERDQQLIQSVYGVNGLNTEENWLEIWKRAGFAQVTVLPVSQFRNVTGDALPTYNFTSEIDEETLEVWLEHMHMMQTYKNILSYRIFHAMKTNAD</sequence>
<feature type="domain" description="Methyltransferase type 11" evidence="6">
    <location>
        <begin position="42"/>
        <end position="136"/>
    </location>
</feature>
<evidence type="ECO:0000256" key="1">
    <source>
        <dbReference type="ARBA" id="ARBA00005189"/>
    </source>
</evidence>
<dbReference type="Gene3D" id="3.40.50.150">
    <property type="entry name" value="Vaccinia Virus protein VP39"/>
    <property type="match status" value="1"/>
</dbReference>
<dbReference type="RefSeq" id="WP_023508456.1">
    <property type="nucleotide sequence ID" value="NZ_AWTC01000001.1"/>
</dbReference>
<evidence type="ECO:0000256" key="4">
    <source>
        <dbReference type="ARBA" id="ARBA00022691"/>
    </source>
</evidence>
<dbReference type="PROSITE" id="PS01184">
    <property type="entry name" value="UBIE_2"/>
    <property type="match status" value="1"/>
</dbReference>
<evidence type="ECO:0000256" key="5">
    <source>
        <dbReference type="ARBA" id="ARBA00025707"/>
    </source>
</evidence>
<protein>
    <submittedName>
        <fullName evidence="7">Type 11 methyltransferase</fullName>
    </submittedName>
</protein>
<evidence type="ECO:0000259" key="6">
    <source>
        <dbReference type="Pfam" id="PF08241"/>
    </source>
</evidence>
<keyword evidence="8" id="KW-1185">Reference proteome</keyword>
<name>V6J0H1_9BACL</name>
<dbReference type="AlphaFoldDB" id="V6J0H1"/>
<dbReference type="PATRIC" id="fig|1395513.3.peg.133"/>
<dbReference type="SUPFAM" id="SSF53335">
    <property type="entry name" value="S-adenosyl-L-methionine-dependent methyltransferases"/>
    <property type="match status" value="1"/>
</dbReference>
<keyword evidence="4" id="KW-0949">S-adenosyl-L-methionine</keyword>
<dbReference type="STRING" id="1395513.P343_00655"/>
<dbReference type="CDD" id="cd02440">
    <property type="entry name" value="AdoMet_MTases"/>
    <property type="match status" value="1"/>
</dbReference>
<evidence type="ECO:0000313" key="7">
    <source>
        <dbReference type="EMBL" id="EST13337.1"/>
    </source>
</evidence>
<proteinExistence type="predicted"/>
<keyword evidence="2 7" id="KW-0489">Methyltransferase</keyword>
<dbReference type="EMBL" id="AWTC01000001">
    <property type="protein sequence ID" value="EST13337.1"/>
    <property type="molecule type" value="Genomic_DNA"/>
</dbReference>
<organism evidence="7 8">
    <name type="scientific">Sporolactobacillus laevolacticus DSM 442</name>
    <dbReference type="NCBI Taxonomy" id="1395513"/>
    <lineage>
        <taxon>Bacteria</taxon>
        <taxon>Bacillati</taxon>
        <taxon>Bacillota</taxon>
        <taxon>Bacilli</taxon>
        <taxon>Bacillales</taxon>
        <taxon>Sporolactobacillaceae</taxon>
        <taxon>Sporolactobacillus</taxon>
    </lineage>
</organism>
<dbReference type="InterPro" id="IPR013216">
    <property type="entry name" value="Methyltransf_11"/>
</dbReference>
<evidence type="ECO:0000256" key="2">
    <source>
        <dbReference type="ARBA" id="ARBA00022603"/>
    </source>
</evidence>
<dbReference type="PANTHER" id="PTHR44307">
    <property type="entry name" value="PHOSPHOETHANOLAMINE METHYLTRANSFERASE"/>
    <property type="match status" value="1"/>
</dbReference>
<dbReference type="GO" id="GO:0032259">
    <property type="term" value="P:methylation"/>
    <property type="evidence" value="ECO:0007669"/>
    <property type="project" value="UniProtKB-KW"/>
</dbReference>
<dbReference type="Proteomes" id="UP000018296">
    <property type="component" value="Unassembled WGS sequence"/>
</dbReference>